<dbReference type="EMBL" id="CP007145">
    <property type="protein sequence ID" value="AHJ96905.1"/>
    <property type="molecule type" value="Genomic_DNA"/>
</dbReference>
<name>W8F580_9BACT</name>
<dbReference type="RefSeq" id="WP_044001484.1">
    <property type="nucleotide sequence ID" value="NZ_CP007145.1"/>
</dbReference>
<dbReference type="PATRIC" id="fig|1227739.3.peg.1548"/>
<protein>
    <recommendedName>
        <fullName evidence="5">Secreted protein</fullName>
    </recommendedName>
</protein>
<feature type="compositionally biased region" description="Basic and acidic residues" evidence="1">
    <location>
        <begin position="35"/>
        <end position="62"/>
    </location>
</feature>
<keyword evidence="2" id="KW-0732">Signal</keyword>
<evidence type="ECO:0000313" key="3">
    <source>
        <dbReference type="EMBL" id="AHJ96905.1"/>
    </source>
</evidence>
<keyword evidence="4" id="KW-1185">Reference proteome</keyword>
<reference evidence="3 4" key="1">
    <citation type="submission" date="2014-01" db="EMBL/GenBank/DDBJ databases">
        <title>Complete genome sequence of ionizing-radiation resistance bacterium Hymenobacter swuensis DY53.</title>
        <authorList>
            <person name="Jung J.-H."/>
            <person name="Jeong S.-W."/>
            <person name="Joe M.-H."/>
            <person name="Cho y.-j."/>
            <person name="Kim M.-K."/>
            <person name="Lim S.-Y."/>
        </authorList>
    </citation>
    <scope>NUCLEOTIDE SEQUENCE [LARGE SCALE GENOMIC DNA]</scope>
    <source>
        <strain evidence="3 4">DY53</strain>
    </source>
</reference>
<accession>W8F580</accession>
<proteinExistence type="predicted"/>
<dbReference type="HOGENOM" id="CLU_2898106_0_0_10"/>
<feature type="chain" id="PRO_5004908288" description="Secreted protein" evidence="2">
    <location>
        <begin position="25"/>
        <end position="62"/>
    </location>
</feature>
<feature type="signal peptide" evidence="2">
    <location>
        <begin position="1"/>
        <end position="24"/>
    </location>
</feature>
<gene>
    <name evidence="3" type="ORF">Hsw_1310</name>
</gene>
<evidence type="ECO:0008006" key="5">
    <source>
        <dbReference type="Google" id="ProtNLM"/>
    </source>
</evidence>
<dbReference type="KEGG" id="hsw:Hsw_1310"/>
<evidence type="ECO:0000256" key="2">
    <source>
        <dbReference type="SAM" id="SignalP"/>
    </source>
</evidence>
<feature type="region of interest" description="Disordered" evidence="1">
    <location>
        <begin position="34"/>
        <end position="62"/>
    </location>
</feature>
<organism evidence="3 4">
    <name type="scientific">Hymenobacter swuensis DY53</name>
    <dbReference type="NCBI Taxonomy" id="1227739"/>
    <lineage>
        <taxon>Bacteria</taxon>
        <taxon>Pseudomonadati</taxon>
        <taxon>Bacteroidota</taxon>
        <taxon>Cytophagia</taxon>
        <taxon>Cytophagales</taxon>
        <taxon>Hymenobacteraceae</taxon>
        <taxon>Hymenobacter</taxon>
    </lineage>
</organism>
<evidence type="ECO:0000313" key="4">
    <source>
        <dbReference type="Proteomes" id="UP000019423"/>
    </source>
</evidence>
<dbReference type="AlphaFoldDB" id="W8F580"/>
<dbReference type="Proteomes" id="UP000019423">
    <property type="component" value="Chromosome"/>
</dbReference>
<sequence length="62" mass="6729">MKTSLLSIASAFVLLFSASNLATAAPVAGKAIVALHDDDERRNDHNDGYDKDRRLSNAEKAR</sequence>
<evidence type="ECO:0000256" key="1">
    <source>
        <dbReference type="SAM" id="MobiDB-lite"/>
    </source>
</evidence>